<keyword evidence="5" id="KW-1185">Reference proteome</keyword>
<dbReference type="RefSeq" id="WP_091659440.1">
    <property type="nucleotide sequence ID" value="NZ_FONT01000002.1"/>
</dbReference>
<dbReference type="InterPro" id="IPR050595">
    <property type="entry name" value="Bact_response_regulator"/>
</dbReference>
<dbReference type="GO" id="GO:0000160">
    <property type="term" value="P:phosphorelay signal transduction system"/>
    <property type="evidence" value="ECO:0007669"/>
    <property type="project" value="InterPro"/>
</dbReference>
<evidence type="ECO:0000259" key="3">
    <source>
        <dbReference type="PROSITE" id="PS50110"/>
    </source>
</evidence>
<evidence type="ECO:0000256" key="1">
    <source>
        <dbReference type="ARBA" id="ARBA00022553"/>
    </source>
</evidence>
<organism evidence="4 5">
    <name type="scientific">Alteribacillus iranensis</name>
    <dbReference type="NCBI Taxonomy" id="930128"/>
    <lineage>
        <taxon>Bacteria</taxon>
        <taxon>Bacillati</taxon>
        <taxon>Bacillota</taxon>
        <taxon>Bacilli</taxon>
        <taxon>Bacillales</taxon>
        <taxon>Bacillaceae</taxon>
        <taxon>Alteribacillus</taxon>
    </lineage>
</organism>
<dbReference type="OrthoDB" id="9808843at2"/>
<sequence length="122" mass="13990">MHKILIVDDQYGIRALLKEVLGKEGYEIFEASTGMEALDMLENIAPDIMLLDIKIPGMDGIEILKEWKKRKIACQTRVILMTAYGELDTIKEAKQYVPSSYLTKPFDIDLVREKVEKELSLK</sequence>
<proteinExistence type="predicted"/>
<keyword evidence="1 2" id="KW-0597">Phosphoprotein</keyword>
<evidence type="ECO:0000313" key="4">
    <source>
        <dbReference type="EMBL" id="SFE61931.1"/>
    </source>
</evidence>
<protein>
    <submittedName>
        <fullName evidence="4">Two-component system, response regulator, stage 0 sporulation protein F</fullName>
    </submittedName>
</protein>
<feature type="modified residue" description="4-aspartylphosphate" evidence="2">
    <location>
        <position position="52"/>
    </location>
</feature>
<dbReference type="AlphaFoldDB" id="A0A1I2C0M7"/>
<reference evidence="4 5" key="1">
    <citation type="submission" date="2016-10" db="EMBL/GenBank/DDBJ databases">
        <authorList>
            <person name="de Groot N.N."/>
        </authorList>
    </citation>
    <scope>NUCLEOTIDE SEQUENCE [LARGE SCALE GENOMIC DNA]</scope>
    <source>
        <strain evidence="4 5">DSM 23995</strain>
    </source>
</reference>
<dbReference type="PANTHER" id="PTHR44591:SF3">
    <property type="entry name" value="RESPONSE REGULATORY DOMAIN-CONTAINING PROTEIN"/>
    <property type="match status" value="1"/>
</dbReference>
<dbReference type="PROSITE" id="PS50110">
    <property type="entry name" value="RESPONSE_REGULATORY"/>
    <property type="match status" value="1"/>
</dbReference>
<name>A0A1I2C0M7_9BACI</name>
<dbReference type="InterPro" id="IPR001789">
    <property type="entry name" value="Sig_transdc_resp-reg_receiver"/>
</dbReference>
<evidence type="ECO:0000256" key="2">
    <source>
        <dbReference type="PROSITE-ProRule" id="PRU00169"/>
    </source>
</evidence>
<dbReference type="InterPro" id="IPR011006">
    <property type="entry name" value="CheY-like_superfamily"/>
</dbReference>
<gene>
    <name evidence="4" type="ORF">SAMN05192532_102619</name>
</gene>
<dbReference type="PANTHER" id="PTHR44591">
    <property type="entry name" value="STRESS RESPONSE REGULATOR PROTEIN 1"/>
    <property type="match status" value="1"/>
</dbReference>
<accession>A0A1I2C0M7</accession>
<dbReference type="SUPFAM" id="SSF52172">
    <property type="entry name" value="CheY-like"/>
    <property type="match status" value="1"/>
</dbReference>
<dbReference type="Gene3D" id="3.40.50.2300">
    <property type="match status" value="1"/>
</dbReference>
<dbReference type="SMART" id="SM00448">
    <property type="entry name" value="REC"/>
    <property type="match status" value="1"/>
</dbReference>
<dbReference type="EMBL" id="FONT01000002">
    <property type="protein sequence ID" value="SFE61931.1"/>
    <property type="molecule type" value="Genomic_DNA"/>
</dbReference>
<feature type="domain" description="Response regulatory" evidence="3">
    <location>
        <begin position="3"/>
        <end position="119"/>
    </location>
</feature>
<evidence type="ECO:0000313" key="5">
    <source>
        <dbReference type="Proteomes" id="UP000199516"/>
    </source>
</evidence>
<dbReference type="Pfam" id="PF00072">
    <property type="entry name" value="Response_reg"/>
    <property type="match status" value="1"/>
</dbReference>
<dbReference type="STRING" id="930128.SAMN05192532_102619"/>
<dbReference type="Proteomes" id="UP000199516">
    <property type="component" value="Unassembled WGS sequence"/>
</dbReference>